<organism evidence="1">
    <name type="scientific">Tanacetum cinerariifolium</name>
    <name type="common">Dalmatian daisy</name>
    <name type="synonym">Chrysanthemum cinerariifolium</name>
    <dbReference type="NCBI Taxonomy" id="118510"/>
    <lineage>
        <taxon>Eukaryota</taxon>
        <taxon>Viridiplantae</taxon>
        <taxon>Streptophyta</taxon>
        <taxon>Embryophyta</taxon>
        <taxon>Tracheophyta</taxon>
        <taxon>Spermatophyta</taxon>
        <taxon>Magnoliopsida</taxon>
        <taxon>eudicotyledons</taxon>
        <taxon>Gunneridae</taxon>
        <taxon>Pentapetalae</taxon>
        <taxon>asterids</taxon>
        <taxon>campanulids</taxon>
        <taxon>Asterales</taxon>
        <taxon>Asteraceae</taxon>
        <taxon>Asteroideae</taxon>
        <taxon>Anthemideae</taxon>
        <taxon>Anthemidinae</taxon>
        <taxon>Tanacetum</taxon>
    </lineage>
</organism>
<reference evidence="1" key="1">
    <citation type="journal article" date="2019" name="Sci. Rep.">
        <title>Draft genome of Tanacetum cinerariifolium, the natural source of mosquito coil.</title>
        <authorList>
            <person name="Yamashiro T."/>
            <person name="Shiraishi A."/>
            <person name="Satake H."/>
            <person name="Nakayama K."/>
        </authorList>
    </citation>
    <scope>NUCLEOTIDE SEQUENCE</scope>
</reference>
<comment type="caution">
    <text evidence="1">The sequence shown here is derived from an EMBL/GenBank/DDBJ whole genome shotgun (WGS) entry which is preliminary data.</text>
</comment>
<accession>A0A699KD11</accession>
<name>A0A699KD11_TANCI</name>
<sequence length="59" mass="6093">MVVTGWQRRDYDDVGGVVVLMKTGGWCGVETDCGVEVVAAAGVRWVATAVVVVAVAARG</sequence>
<gene>
    <name evidence="1" type="ORF">Tci_658700</name>
</gene>
<dbReference type="AlphaFoldDB" id="A0A699KD11"/>
<feature type="non-terminal residue" evidence="1">
    <location>
        <position position="59"/>
    </location>
</feature>
<protein>
    <submittedName>
        <fullName evidence="1">Uncharacterized protein</fullName>
    </submittedName>
</protein>
<dbReference type="EMBL" id="BKCJ010503554">
    <property type="protein sequence ID" value="GFA86728.1"/>
    <property type="molecule type" value="Genomic_DNA"/>
</dbReference>
<proteinExistence type="predicted"/>
<evidence type="ECO:0000313" key="1">
    <source>
        <dbReference type="EMBL" id="GFA86728.1"/>
    </source>
</evidence>